<dbReference type="RefSeq" id="WP_142049270.1">
    <property type="nucleotide sequence ID" value="NZ_VFPA01000001.1"/>
</dbReference>
<dbReference type="PANTHER" id="PTHR41521">
    <property type="match status" value="1"/>
</dbReference>
<dbReference type="InterPro" id="IPR011008">
    <property type="entry name" value="Dimeric_a/b-barrel"/>
</dbReference>
<gene>
    <name evidence="2" type="ORF">FB558_1425</name>
</gene>
<reference evidence="2 3" key="1">
    <citation type="submission" date="2019-06" db="EMBL/GenBank/DDBJ databases">
        <title>Sequencing the genomes of 1000 actinobacteria strains.</title>
        <authorList>
            <person name="Klenk H.-P."/>
        </authorList>
    </citation>
    <scope>NUCLEOTIDE SEQUENCE [LARGE SCALE GENOMIC DNA]</scope>
    <source>
        <strain evidence="2 3">DSM 45301</strain>
    </source>
</reference>
<keyword evidence="3" id="KW-1185">Reference proteome</keyword>
<protein>
    <submittedName>
        <fullName evidence="2">Uncharacterized protein (DUF1330 family)</fullName>
    </submittedName>
</protein>
<dbReference type="Pfam" id="PF07045">
    <property type="entry name" value="DUF1330"/>
    <property type="match status" value="1"/>
</dbReference>
<dbReference type="SUPFAM" id="SSF54909">
    <property type="entry name" value="Dimeric alpha+beta barrel"/>
    <property type="match status" value="1"/>
</dbReference>
<accession>A0A543DZA8</accession>
<dbReference type="Proteomes" id="UP000315677">
    <property type="component" value="Unassembled WGS sequence"/>
</dbReference>
<evidence type="ECO:0000259" key="1">
    <source>
        <dbReference type="Pfam" id="PF07045"/>
    </source>
</evidence>
<name>A0A543DZA8_9PSEU</name>
<dbReference type="EMBL" id="VFPA01000001">
    <property type="protein sequence ID" value="TQM14656.1"/>
    <property type="molecule type" value="Genomic_DNA"/>
</dbReference>
<comment type="caution">
    <text evidence="2">The sequence shown here is derived from an EMBL/GenBank/DDBJ whole genome shotgun (WGS) entry which is preliminary data.</text>
</comment>
<organism evidence="2 3">
    <name type="scientific">Pseudonocardia kunmingensis</name>
    <dbReference type="NCBI Taxonomy" id="630975"/>
    <lineage>
        <taxon>Bacteria</taxon>
        <taxon>Bacillati</taxon>
        <taxon>Actinomycetota</taxon>
        <taxon>Actinomycetes</taxon>
        <taxon>Pseudonocardiales</taxon>
        <taxon>Pseudonocardiaceae</taxon>
        <taxon>Pseudonocardia</taxon>
    </lineage>
</organism>
<dbReference type="PANTHER" id="PTHR41521:SF4">
    <property type="entry name" value="BLR0684 PROTEIN"/>
    <property type="match status" value="1"/>
</dbReference>
<dbReference type="AlphaFoldDB" id="A0A543DZA8"/>
<sequence>MSAYMIISVTPEDEEGFAEYERRTLAVVERFGGRPVARDTASFALEGAVAPGIAVILEFPSKEHVRAFYESEEYAPLKAFRHAIARAGALVMDVA</sequence>
<dbReference type="Gene3D" id="3.30.70.100">
    <property type="match status" value="1"/>
</dbReference>
<evidence type="ECO:0000313" key="3">
    <source>
        <dbReference type="Proteomes" id="UP000315677"/>
    </source>
</evidence>
<proteinExistence type="predicted"/>
<evidence type="ECO:0000313" key="2">
    <source>
        <dbReference type="EMBL" id="TQM14656.1"/>
    </source>
</evidence>
<feature type="domain" description="DUF1330" evidence="1">
    <location>
        <begin position="2"/>
        <end position="93"/>
    </location>
</feature>
<dbReference type="InterPro" id="IPR010753">
    <property type="entry name" value="DUF1330"/>
</dbReference>
<dbReference type="OrthoDB" id="9806380at2"/>